<evidence type="ECO:0000259" key="9">
    <source>
        <dbReference type="Pfam" id="PF06750"/>
    </source>
</evidence>
<reference evidence="10 11" key="1">
    <citation type="journal article" date="2016" name="Nat. Commun.">
        <title>Thousands of microbial genomes shed light on interconnected biogeochemical processes in an aquifer system.</title>
        <authorList>
            <person name="Anantharaman K."/>
            <person name="Brown C.T."/>
            <person name="Hug L.A."/>
            <person name="Sharon I."/>
            <person name="Castelle C.J."/>
            <person name="Probst A.J."/>
            <person name="Thomas B.C."/>
            <person name="Singh A."/>
            <person name="Wilkins M.J."/>
            <person name="Karaoz U."/>
            <person name="Brodie E.L."/>
            <person name="Williams K.H."/>
            <person name="Hubbard S.S."/>
            <person name="Banfield J.F."/>
        </authorList>
    </citation>
    <scope>NUCLEOTIDE SEQUENCE [LARGE SCALE GENOMIC DNA]</scope>
</reference>
<evidence type="ECO:0000256" key="5">
    <source>
        <dbReference type="ARBA" id="ARBA00022989"/>
    </source>
</evidence>
<protein>
    <recommendedName>
        <fullName evidence="12">Prepilin peptidase</fullName>
    </recommendedName>
</protein>
<organism evidence="10 11">
    <name type="scientific">Candidatus Woesebacteria bacterium RIFCSPHIGHO2_12_FULL_41_24</name>
    <dbReference type="NCBI Taxonomy" id="1802510"/>
    <lineage>
        <taxon>Bacteria</taxon>
        <taxon>Candidatus Woeseibacteriota</taxon>
    </lineage>
</organism>
<dbReference type="Gene3D" id="1.20.120.1220">
    <property type="match status" value="1"/>
</dbReference>
<feature type="transmembrane region" description="Helical" evidence="7">
    <location>
        <begin position="162"/>
        <end position="179"/>
    </location>
</feature>
<keyword evidence="3" id="KW-1003">Cell membrane</keyword>
<sequence>MLSIVSVVVFGLVVGSFLSAYTYRQPRGKSIIKGRSVCPRCKSKIAWFDNIPLLSYLLLEGKCRSCKKKISLRYPLIELGTAILFVVALFGSRAVRLNVGWTTLLPDYLFYLVIFILISISISILVIDLEHQIIPDEPVFLALSVTLLLLLFSGYTNVWENLLAGFGSALFLLLLHILTRGRGMGLGDVKLALVGGLILGIPLSAVWMFGSFILGGALAVILLFLGEAHLGQKVAFGPFMIASFFIVLIFGDTIVKSVFPF</sequence>
<evidence type="ECO:0000256" key="2">
    <source>
        <dbReference type="ARBA" id="ARBA00005801"/>
    </source>
</evidence>
<dbReference type="EMBL" id="MGGW01000017">
    <property type="protein sequence ID" value="OGM54187.1"/>
    <property type="molecule type" value="Genomic_DNA"/>
</dbReference>
<comment type="caution">
    <text evidence="10">The sequence shown here is derived from an EMBL/GenBank/DDBJ whole genome shotgun (WGS) entry which is preliminary data.</text>
</comment>
<feature type="transmembrane region" description="Helical" evidence="7">
    <location>
        <begin position="108"/>
        <end position="127"/>
    </location>
</feature>
<dbReference type="GO" id="GO:0006465">
    <property type="term" value="P:signal peptide processing"/>
    <property type="evidence" value="ECO:0007669"/>
    <property type="project" value="TreeGrafter"/>
</dbReference>
<dbReference type="Pfam" id="PF06750">
    <property type="entry name" value="A24_N_bact"/>
    <property type="match status" value="1"/>
</dbReference>
<feature type="transmembrane region" description="Helical" evidence="7">
    <location>
        <begin position="236"/>
        <end position="255"/>
    </location>
</feature>
<name>A0A1F8AR01_9BACT</name>
<evidence type="ECO:0000256" key="7">
    <source>
        <dbReference type="SAM" id="Phobius"/>
    </source>
</evidence>
<dbReference type="InterPro" id="IPR050882">
    <property type="entry name" value="Prepilin_peptidase/N-MTase"/>
</dbReference>
<evidence type="ECO:0000256" key="6">
    <source>
        <dbReference type="ARBA" id="ARBA00023136"/>
    </source>
</evidence>
<evidence type="ECO:0000256" key="4">
    <source>
        <dbReference type="ARBA" id="ARBA00022692"/>
    </source>
</evidence>
<dbReference type="GO" id="GO:0004190">
    <property type="term" value="F:aspartic-type endopeptidase activity"/>
    <property type="evidence" value="ECO:0007669"/>
    <property type="project" value="InterPro"/>
</dbReference>
<dbReference type="AlphaFoldDB" id="A0A1F8AR01"/>
<gene>
    <name evidence="10" type="ORF">A3E44_00710</name>
</gene>
<feature type="transmembrane region" description="Helical" evidence="7">
    <location>
        <begin position="74"/>
        <end position="96"/>
    </location>
</feature>
<feature type="transmembrane region" description="Helical" evidence="7">
    <location>
        <begin position="139"/>
        <end position="156"/>
    </location>
</feature>
<accession>A0A1F8AR01</accession>
<feature type="transmembrane region" description="Helical" evidence="7">
    <location>
        <begin position="6"/>
        <end position="23"/>
    </location>
</feature>
<dbReference type="Pfam" id="PF01478">
    <property type="entry name" value="Peptidase_A24"/>
    <property type="match status" value="1"/>
</dbReference>
<dbReference type="GO" id="GO:0005886">
    <property type="term" value="C:plasma membrane"/>
    <property type="evidence" value="ECO:0007669"/>
    <property type="project" value="UniProtKB-SubCell"/>
</dbReference>
<feature type="domain" description="Prepilin type IV endopeptidase peptidase" evidence="8">
    <location>
        <begin position="115"/>
        <end position="220"/>
    </location>
</feature>
<dbReference type="InterPro" id="IPR000045">
    <property type="entry name" value="Prepilin_IV_endopep_pep"/>
</dbReference>
<feature type="transmembrane region" description="Helical" evidence="7">
    <location>
        <begin position="191"/>
        <end position="224"/>
    </location>
</feature>
<evidence type="ECO:0000313" key="11">
    <source>
        <dbReference type="Proteomes" id="UP000178603"/>
    </source>
</evidence>
<dbReference type="PANTHER" id="PTHR30487:SF0">
    <property type="entry name" value="PREPILIN LEADER PEPTIDASE_N-METHYLTRANSFERASE-RELATED"/>
    <property type="match status" value="1"/>
</dbReference>
<dbReference type="InterPro" id="IPR010627">
    <property type="entry name" value="Prepilin_pept_A24_N"/>
</dbReference>
<proteinExistence type="inferred from homology"/>
<feature type="domain" description="Prepilin peptidase A24 N-terminal" evidence="9">
    <location>
        <begin position="9"/>
        <end position="89"/>
    </location>
</feature>
<dbReference type="Proteomes" id="UP000178603">
    <property type="component" value="Unassembled WGS sequence"/>
</dbReference>
<evidence type="ECO:0000256" key="1">
    <source>
        <dbReference type="ARBA" id="ARBA00004651"/>
    </source>
</evidence>
<keyword evidence="6 7" id="KW-0472">Membrane</keyword>
<keyword evidence="5 7" id="KW-1133">Transmembrane helix</keyword>
<evidence type="ECO:0000256" key="3">
    <source>
        <dbReference type="ARBA" id="ARBA00022475"/>
    </source>
</evidence>
<keyword evidence="4 7" id="KW-0812">Transmembrane</keyword>
<comment type="subcellular location">
    <subcellularLocation>
        <location evidence="1">Cell membrane</location>
        <topology evidence="1">Multi-pass membrane protein</topology>
    </subcellularLocation>
</comment>
<dbReference type="PANTHER" id="PTHR30487">
    <property type="entry name" value="TYPE 4 PREPILIN-LIKE PROTEINS LEADER PEPTIDE-PROCESSING ENZYME"/>
    <property type="match status" value="1"/>
</dbReference>
<evidence type="ECO:0000259" key="8">
    <source>
        <dbReference type="Pfam" id="PF01478"/>
    </source>
</evidence>
<comment type="similarity">
    <text evidence="2">Belongs to the peptidase A24 family.</text>
</comment>
<evidence type="ECO:0000313" key="10">
    <source>
        <dbReference type="EMBL" id="OGM54187.1"/>
    </source>
</evidence>
<evidence type="ECO:0008006" key="12">
    <source>
        <dbReference type="Google" id="ProtNLM"/>
    </source>
</evidence>